<dbReference type="EMBL" id="CAJNOL010000152">
    <property type="protein sequence ID" value="CAF0889099.1"/>
    <property type="molecule type" value="Genomic_DNA"/>
</dbReference>
<name>A0A813VUC6_9BILA</name>
<evidence type="ECO:0000256" key="2">
    <source>
        <dbReference type="PROSITE-ProRule" id="PRU00192"/>
    </source>
</evidence>
<dbReference type="PANTHER" id="PTHR14167:SF116">
    <property type="entry name" value="CAP, ISOFORM AC"/>
    <property type="match status" value="1"/>
</dbReference>
<feature type="domain" description="SH3" evidence="3">
    <location>
        <begin position="82"/>
        <end position="141"/>
    </location>
</feature>
<dbReference type="EMBL" id="CAJNOH010000076">
    <property type="protein sequence ID" value="CAF0843699.1"/>
    <property type="molecule type" value="Genomic_DNA"/>
</dbReference>
<organism evidence="4 6">
    <name type="scientific">Rotaria sordida</name>
    <dbReference type="NCBI Taxonomy" id="392033"/>
    <lineage>
        <taxon>Eukaryota</taxon>
        <taxon>Metazoa</taxon>
        <taxon>Spiralia</taxon>
        <taxon>Gnathifera</taxon>
        <taxon>Rotifera</taxon>
        <taxon>Eurotatoria</taxon>
        <taxon>Bdelloidea</taxon>
        <taxon>Philodinida</taxon>
        <taxon>Philodinidae</taxon>
        <taxon>Rotaria</taxon>
    </lineage>
</organism>
<dbReference type="SMART" id="SM00326">
    <property type="entry name" value="SH3"/>
    <property type="match status" value="3"/>
</dbReference>
<dbReference type="Gene3D" id="2.30.30.40">
    <property type="entry name" value="SH3 Domains"/>
    <property type="match status" value="3"/>
</dbReference>
<dbReference type="InterPro" id="IPR036028">
    <property type="entry name" value="SH3-like_dom_sf"/>
</dbReference>
<dbReference type="InterPro" id="IPR050384">
    <property type="entry name" value="Endophilin_SH3RF"/>
</dbReference>
<evidence type="ECO:0000313" key="4">
    <source>
        <dbReference type="EMBL" id="CAF0843699.1"/>
    </source>
</evidence>
<dbReference type="InterPro" id="IPR001452">
    <property type="entry name" value="SH3_domain"/>
</dbReference>
<comment type="caution">
    <text evidence="4">The sequence shown here is derived from an EMBL/GenBank/DDBJ whole genome shotgun (WGS) entry which is preliminary data.</text>
</comment>
<sequence>MIIQFINHQFHWHVGKPNQLLFGFNNNCFHCASSFSNFYHKQKLSNGTNGHTEQQDRISHHDFIDSNQQKPEHKTQTRLKLQPIFKALALHSFYAQTSRELSFKKGDILLVLRRINDDWLEGEYQGLIGIFPLNHVELFPIEINQQDDYLNDYDHDYDIEGEAIVKYDFIPQQTFELQLRKGDKVILLRKIDNYWYEGRLNHIEGIFPAAYVETLKEPTDIISRKPYQNERAQISKQDSPDLEQTPTEEINIIPNLPLPMRKCQVLYDYTPQNPDELEIHVGDIINIIEMCDDGWYCGMMEKSNYDNKMKFGTFPGNYVKLLS</sequence>
<dbReference type="Proteomes" id="UP000663870">
    <property type="component" value="Unassembled WGS sequence"/>
</dbReference>
<accession>A0A813VUC6</accession>
<dbReference type="PRINTS" id="PR00452">
    <property type="entry name" value="SH3DOMAIN"/>
</dbReference>
<dbReference type="PRINTS" id="PR00499">
    <property type="entry name" value="P67PHOX"/>
</dbReference>
<evidence type="ECO:0000259" key="3">
    <source>
        <dbReference type="PROSITE" id="PS50002"/>
    </source>
</evidence>
<dbReference type="Pfam" id="PF00018">
    <property type="entry name" value="SH3_1"/>
    <property type="match status" value="3"/>
</dbReference>
<keyword evidence="1 2" id="KW-0728">SH3 domain</keyword>
<evidence type="ECO:0000313" key="5">
    <source>
        <dbReference type="EMBL" id="CAF0889099.1"/>
    </source>
</evidence>
<dbReference type="Proteomes" id="UP000663854">
    <property type="component" value="Unassembled WGS sequence"/>
</dbReference>
<dbReference type="PROSITE" id="PS50002">
    <property type="entry name" value="SH3"/>
    <property type="match status" value="3"/>
</dbReference>
<proteinExistence type="predicted"/>
<gene>
    <name evidence="5" type="ORF">JXQ802_LOCUS8560</name>
    <name evidence="4" type="ORF">PYM288_LOCUS6697</name>
</gene>
<feature type="domain" description="SH3" evidence="3">
    <location>
        <begin position="158"/>
        <end position="217"/>
    </location>
</feature>
<dbReference type="PANTHER" id="PTHR14167">
    <property type="entry name" value="SH3 DOMAIN-CONTAINING"/>
    <property type="match status" value="1"/>
</dbReference>
<protein>
    <recommendedName>
        <fullName evidence="3">SH3 domain-containing protein</fullName>
    </recommendedName>
</protein>
<evidence type="ECO:0000313" key="7">
    <source>
        <dbReference type="Proteomes" id="UP000663870"/>
    </source>
</evidence>
<feature type="domain" description="SH3" evidence="3">
    <location>
        <begin position="258"/>
        <end position="323"/>
    </location>
</feature>
<dbReference type="SUPFAM" id="SSF50044">
    <property type="entry name" value="SH3-domain"/>
    <property type="match status" value="3"/>
</dbReference>
<reference evidence="4" key="1">
    <citation type="submission" date="2021-02" db="EMBL/GenBank/DDBJ databases">
        <authorList>
            <person name="Nowell W R."/>
        </authorList>
    </citation>
    <scope>NUCLEOTIDE SEQUENCE</scope>
</reference>
<keyword evidence="7" id="KW-1185">Reference proteome</keyword>
<evidence type="ECO:0000313" key="6">
    <source>
        <dbReference type="Proteomes" id="UP000663854"/>
    </source>
</evidence>
<evidence type="ECO:0000256" key="1">
    <source>
        <dbReference type="ARBA" id="ARBA00022443"/>
    </source>
</evidence>
<dbReference type="AlphaFoldDB" id="A0A813VUC6"/>